<evidence type="ECO:0000313" key="2">
    <source>
        <dbReference type="Proteomes" id="UP000449846"/>
    </source>
</evidence>
<name>A0A844HLI6_9RHOB</name>
<evidence type="ECO:0000313" key="1">
    <source>
        <dbReference type="EMBL" id="MTH61133.1"/>
    </source>
</evidence>
<comment type="caution">
    <text evidence="1">The sequence shown here is derived from an EMBL/GenBank/DDBJ whole genome shotgun (WGS) entry which is preliminary data.</text>
</comment>
<gene>
    <name evidence="1" type="ORF">GL300_18140</name>
</gene>
<dbReference type="EMBL" id="WMIG01000013">
    <property type="protein sequence ID" value="MTH61133.1"/>
    <property type="molecule type" value="Genomic_DNA"/>
</dbReference>
<reference evidence="1 2" key="1">
    <citation type="submission" date="2019-11" db="EMBL/GenBank/DDBJ databases">
        <authorList>
            <person name="Dong K."/>
        </authorList>
    </citation>
    <scope>NUCLEOTIDE SEQUENCE [LARGE SCALE GENOMIC DNA]</scope>
    <source>
        <strain evidence="1 2">NBRC 112902</strain>
    </source>
</reference>
<protein>
    <submittedName>
        <fullName evidence="1">Uncharacterized protein</fullName>
    </submittedName>
</protein>
<dbReference type="RefSeq" id="WP_155041075.1">
    <property type="nucleotide sequence ID" value="NZ_WMIG01000013.1"/>
</dbReference>
<keyword evidence="2" id="KW-1185">Reference proteome</keyword>
<sequence>MQTVEAMNDQKVIEALAMLSAADKAQGEAEVKAAPVAETTFDANALLAELSAIALPAEPEEAPEPIQVAETFEMPTASLDNLDSDVLAAIASAEVRAEAYQSQVSESDTALDGAALPVATKGTTKKPRAAATGTRAPRKERDVSVLPDETFVLYPGADPAQSKATVLAEKPAQIKVAEKWENLLTSLAAGAKPSCYIVTTMQLLNVKGTITSTDLVAAMKAEGAGDGTARSQAGQMMALFPLMGIGLRTGQTLALRQDSVVAQKLNQILAA</sequence>
<proteinExistence type="predicted"/>
<organism evidence="1 2">
    <name type="scientific">Paracoccus litorisediminis</name>
    <dbReference type="NCBI Taxonomy" id="2006130"/>
    <lineage>
        <taxon>Bacteria</taxon>
        <taxon>Pseudomonadati</taxon>
        <taxon>Pseudomonadota</taxon>
        <taxon>Alphaproteobacteria</taxon>
        <taxon>Rhodobacterales</taxon>
        <taxon>Paracoccaceae</taxon>
        <taxon>Paracoccus</taxon>
    </lineage>
</organism>
<dbReference type="Proteomes" id="UP000449846">
    <property type="component" value="Unassembled WGS sequence"/>
</dbReference>
<accession>A0A844HLI6</accession>
<dbReference type="OrthoDB" id="8481915at2"/>
<dbReference type="AlphaFoldDB" id="A0A844HLI6"/>